<evidence type="ECO:0000256" key="2">
    <source>
        <dbReference type="SAM" id="MobiDB-lite"/>
    </source>
</evidence>
<dbReference type="InterPro" id="IPR038141">
    <property type="entry name" value="YutD-like_sf"/>
</dbReference>
<gene>
    <name evidence="3" type="ORF">HMPREF9257_0309</name>
</gene>
<keyword evidence="1" id="KW-1015">Disulfide bond</keyword>
<feature type="disulfide bond" evidence="1">
    <location>
        <begin position="120"/>
        <end position="124"/>
    </location>
</feature>
<evidence type="ECO:0008006" key="5">
    <source>
        <dbReference type="Google" id="ProtNLM"/>
    </source>
</evidence>
<feature type="compositionally biased region" description="Basic and acidic residues" evidence="2">
    <location>
        <begin position="176"/>
        <end position="206"/>
    </location>
</feature>
<dbReference type="Gene3D" id="3.50.4.20">
    <property type="match status" value="1"/>
</dbReference>
<dbReference type="InterPro" id="IPR009370">
    <property type="entry name" value="YutD-like"/>
</dbReference>
<evidence type="ECO:0000313" key="3">
    <source>
        <dbReference type="EMBL" id="EFR31476.1"/>
    </source>
</evidence>
<sequence>MSKQKEDKNKKDQAVSQKITEMLESVQASLLENGNHISQVSHDTVLIEDESYRLVEDYKEGFNLEDFKQRYVDYYEKFDYLVGDWGHEQLRLKGFYQLNTPRTKASQRISFLDEYLKEFCNFGCRYFVLAKESALDDFDQAKGQRAQKLARVQKNSSSGKKNNNEGLKQRQINTRHTRDNSNDPKVKKIRKDNFKVKHDQDKKGDQLGKASPKQAQQAEEKVKVKQKNAFTIKRKTNM</sequence>
<proteinExistence type="predicted"/>
<organism evidence="3 4">
    <name type="scientific">Eremococcus coleocola ACS-139-V-Col8</name>
    <dbReference type="NCBI Taxonomy" id="908337"/>
    <lineage>
        <taxon>Bacteria</taxon>
        <taxon>Bacillati</taxon>
        <taxon>Bacillota</taxon>
        <taxon>Bacilli</taxon>
        <taxon>Lactobacillales</taxon>
        <taxon>Aerococcaceae</taxon>
        <taxon>Eremococcus</taxon>
    </lineage>
</organism>
<dbReference type="PIRSF" id="PIRSF012565">
    <property type="entry name" value="DUF1027"/>
    <property type="match status" value="1"/>
</dbReference>
<dbReference type="Proteomes" id="UP000005990">
    <property type="component" value="Unassembled WGS sequence"/>
</dbReference>
<dbReference type="RefSeq" id="WP_006418010.1">
    <property type="nucleotide sequence ID" value="NZ_AENN01000011.1"/>
</dbReference>
<evidence type="ECO:0000256" key="1">
    <source>
        <dbReference type="PIRSR" id="PIRSR012565-1"/>
    </source>
</evidence>
<evidence type="ECO:0000313" key="4">
    <source>
        <dbReference type="Proteomes" id="UP000005990"/>
    </source>
</evidence>
<accession>E4KNE7</accession>
<dbReference type="eggNOG" id="COG4470">
    <property type="taxonomic scope" value="Bacteria"/>
</dbReference>
<dbReference type="AlphaFoldDB" id="E4KNE7"/>
<dbReference type="EMBL" id="AENN01000011">
    <property type="protein sequence ID" value="EFR31476.1"/>
    <property type="molecule type" value="Genomic_DNA"/>
</dbReference>
<feature type="region of interest" description="Disordered" evidence="2">
    <location>
        <begin position="149"/>
        <end position="238"/>
    </location>
</feature>
<dbReference type="STRING" id="908337.HMPREF9257_0309"/>
<keyword evidence="4" id="KW-1185">Reference proteome</keyword>
<dbReference type="Pfam" id="PF06265">
    <property type="entry name" value="YutD-like"/>
    <property type="match status" value="1"/>
</dbReference>
<protein>
    <recommendedName>
        <fullName evidence="5">DUF1027 domain-containing protein</fullName>
    </recommendedName>
</protein>
<name>E4KNE7_9LACT</name>
<dbReference type="OrthoDB" id="1650379at2"/>
<reference evidence="3 4" key="1">
    <citation type="submission" date="2010-10" db="EMBL/GenBank/DDBJ databases">
        <authorList>
            <person name="Durkin A.S."/>
            <person name="Madupu R."/>
            <person name="Torralba M."/>
            <person name="Gillis M."/>
            <person name="Methe B."/>
            <person name="Sutton G."/>
            <person name="Nelson K.E."/>
        </authorList>
    </citation>
    <scope>NUCLEOTIDE SEQUENCE [LARGE SCALE GENOMIC DNA]</scope>
    <source>
        <strain evidence="3 4">ACS-139-V-Col8</strain>
    </source>
</reference>
<comment type="caution">
    <text evidence="3">The sequence shown here is derived from an EMBL/GenBank/DDBJ whole genome shotgun (WGS) entry which is preliminary data.</text>
</comment>